<dbReference type="Proteomes" id="UP000228711">
    <property type="component" value="Unassembled WGS sequence"/>
</dbReference>
<reference evidence="2" key="1">
    <citation type="submission" date="2017-09" db="EMBL/GenBank/DDBJ databases">
        <title>Depth-based differentiation of microbial function through sediment-hosted aquifers and enrichment of novel symbionts in the deep terrestrial subsurface.</title>
        <authorList>
            <person name="Probst A.J."/>
            <person name="Ladd B."/>
            <person name="Jarett J.K."/>
            <person name="Geller-Mcgrath D.E."/>
            <person name="Sieber C.M.K."/>
            <person name="Emerson J.B."/>
            <person name="Anantharaman K."/>
            <person name="Thomas B.C."/>
            <person name="Malmstrom R."/>
            <person name="Stieglmeier M."/>
            <person name="Klingl A."/>
            <person name="Woyke T."/>
            <person name="Ryan C.M."/>
            <person name="Banfield J.F."/>
        </authorList>
    </citation>
    <scope>NUCLEOTIDE SEQUENCE [LARGE SCALE GENOMIC DNA]</scope>
</reference>
<sequence length="66" mass="7896">MCTSARELEKKMTLQRQQVDSSFNRWVAGVNLGHSPSFEEAFWHWYHHGGRDAFNKRWNRGEFRIA</sequence>
<accession>A0A2H0YTF5</accession>
<name>A0A2H0YTF5_9BACT</name>
<dbReference type="EMBL" id="PEXV01000084">
    <property type="protein sequence ID" value="PIS41559.1"/>
    <property type="molecule type" value="Genomic_DNA"/>
</dbReference>
<evidence type="ECO:0000313" key="2">
    <source>
        <dbReference type="Proteomes" id="UP000228711"/>
    </source>
</evidence>
<organism evidence="1 2">
    <name type="scientific">Candidatus Kerfeldbacteria bacterium CG08_land_8_20_14_0_20_42_7</name>
    <dbReference type="NCBI Taxonomy" id="2014245"/>
    <lineage>
        <taxon>Bacteria</taxon>
        <taxon>Candidatus Kerfeldiibacteriota</taxon>
    </lineage>
</organism>
<comment type="caution">
    <text evidence="1">The sequence shown here is derived from an EMBL/GenBank/DDBJ whole genome shotgun (WGS) entry which is preliminary data.</text>
</comment>
<evidence type="ECO:0000313" key="1">
    <source>
        <dbReference type="EMBL" id="PIS41559.1"/>
    </source>
</evidence>
<protein>
    <submittedName>
        <fullName evidence="1">Uncharacterized protein</fullName>
    </submittedName>
</protein>
<proteinExistence type="predicted"/>
<dbReference type="AlphaFoldDB" id="A0A2H0YTF5"/>
<gene>
    <name evidence="1" type="ORF">COT25_02430</name>
</gene>